<proteinExistence type="predicted"/>
<organism evidence="2 3">
    <name type="scientific">Desulfuromonas versatilis</name>
    <dbReference type="NCBI Taxonomy" id="2802975"/>
    <lineage>
        <taxon>Bacteria</taxon>
        <taxon>Pseudomonadati</taxon>
        <taxon>Thermodesulfobacteriota</taxon>
        <taxon>Desulfuromonadia</taxon>
        <taxon>Desulfuromonadales</taxon>
        <taxon>Desulfuromonadaceae</taxon>
        <taxon>Desulfuromonas</taxon>
    </lineage>
</organism>
<evidence type="ECO:0000256" key="1">
    <source>
        <dbReference type="SAM" id="MobiDB-lite"/>
    </source>
</evidence>
<dbReference type="RefSeq" id="WP_221249842.1">
    <property type="nucleotide sequence ID" value="NZ_AP024355.1"/>
</dbReference>
<feature type="compositionally biased region" description="Polar residues" evidence="1">
    <location>
        <begin position="1"/>
        <end position="13"/>
    </location>
</feature>
<evidence type="ECO:0000313" key="2">
    <source>
        <dbReference type="EMBL" id="BCR06465.1"/>
    </source>
</evidence>
<protein>
    <submittedName>
        <fullName evidence="2">Uncharacterized protein</fullName>
    </submittedName>
</protein>
<reference evidence="2 3" key="1">
    <citation type="journal article" date="2016" name="C (Basel)">
        <title>Selective Growth of and Electricity Production by Marine Exoelectrogenic Bacteria in Self-Aggregated Hydrogel of Microbially Reduced Graphene Oxide.</title>
        <authorList>
            <person name="Yoshida N."/>
            <person name="Goto Y."/>
            <person name="Miyata Y."/>
        </authorList>
    </citation>
    <scope>NUCLEOTIDE SEQUENCE [LARGE SCALE GENOMIC DNA]</scope>
    <source>
        <strain evidence="2 3">NIT-T3</strain>
    </source>
</reference>
<keyword evidence="3" id="KW-1185">Reference proteome</keyword>
<evidence type="ECO:0000313" key="3">
    <source>
        <dbReference type="Proteomes" id="UP001319827"/>
    </source>
</evidence>
<dbReference type="Proteomes" id="UP001319827">
    <property type="component" value="Chromosome"/>
</dbReference>
<gene>
    <name evidence="2" type="ORF">DESUT3_35340</name>
</gene>
<reference evidence="2 3" key="2">
    <citation type="journal article" date="2021" name="Int. J. Syst. Evol. Microbiol.">
        <title>Isolation and Polyphasic Characterization of Desulfuromonas versatilis sp. Nov., an Electrogenic Bacteria Capable of Versatile Metabolism Isolated from a Graphene Oxide-Reducing Enrichment Culture.</title>
        <authorList>
            <person name="Xie L."/>
            <person name="Yoshida N."/>
            <person name="Ishii S."/>
            <person name="Meng L."/>
        </authorList>
    </citation>
    <scope>NUCLEOTIDE SEQUENCE [LARGE SCALE GENOMIC DNA]</scope>
    <source>
        <strain evidence="2 3">NIT-T3</strain>
    </source>
</reference>
<sequence length="140" mass="15483">MKNTLRTQTTTGRNRFGRRSANGAGAQRRKHAGHKICSSWIRTAWIGEYALHYLLVSRNGEPKTDVVLLLTGPDGRQVPDARVTCTLTDRLGRVREVTGVFWEGGYLLALGRMLGRIRRLGILTAVAGRTLHDDFSLAPG</sequence>
<name>A0ABN6E2A0_9BACT</name>
<accession>A0ABN6E2A0</accession>
<feature type="region of interest" description="Disordered" evidence="1">
    <location>
        <begin position="1"/>
        <end position="30"/>
    </location>
</feature>
<dbReference type="EMBL" id="AP024355">
    <property type="protein sequence ID" value="BCR06465.1"/>
    <property type="molecule type" value="Genomic_DNA"/>
</dbReference>